<evidence type="ECO:0000256" key="3">
    <source>
        <dbReference type="ARBA" id="ARBA00022723"/>
    </source>
</evidence>
<evidence type="ECO:0000256" key="4">
    <source>
        <dbReference type="ARBA" id="ARBA00022801"/>
    </source>
</evidence>
<feature type="domain" description="Amidohydrolase-related" evidence="9">
    <location>
        <begin position="403"/>
        <end position="529"/>
    </location>
</feature>
<evidence type="ECO:0000313" key="10">
    <source>
        <dbReference type="Proteomes" id="UP000515204"/>
    </source>
</evidence>
<evidence type="ECO:0000256" key="2">
    <source>
        <dbReference type="ARBA" id="ARBA00008829"/>
    </source>
</evidence>
<keyword evidence="3" id="KW-0479">Metal-binding</keyword>
<dbReference type="InterPro" id="IPR050378">
    <property type="entry name" value="Metallo-dep_Hydrolases_sf"/>
</dbReference>
<evidence type="ECO:0000256" key="6">
    <source>
        <dbReference type="ARBA" id="ARBA00039113"/>
    </source>
</evidence>
<feature type="region of interest" description="Disordered" evidence="8">
    <location>
        <begin position="590"/>
        <end position="622"/>
    </location>
</feature>
<evidence type="ECO:0000256" key="1">
    <source>
        <dbReference type="ARBA" id="ARBA00001947"/>
    </source>
</evidence>
<dbReference type="InterPro" id="IPR011778">
    <property type="entry name" value="Hydantoinase/dihydroPyrase"/>
</dbReference>
<dbReference type="InterPro" id="IPR006680">
    <property type="entry name" value="Amidohydro-rel"/>
</dbReference>
<dbReference type="PANTHER" id="PTHR11647">
    <property type="entry name" value="HYDRANTOINASE/DIHYDROPYRIMIDINASE FAMILY MEMBER"/>
    <property type="match status" value="1"/>
</dbReference>
<comment type="PTM">
    <text evidence="7">Carbamylation allows a single lysine to coordinate two divalent metal cations.</text>
</comment>
<dbReference type="Gene3D" id="3.20.20.140">
    <property type="entry name" value="Metal-dependent hydrolases"/>
    <property type="match status" value="2"/>
</dbReference>
<dbReference type="Proteomes" id="UP000515204">
    <property type="component" value="Unplaced"/>
</dbReference>
<dbReference type="AlphaFoldDB" id="A0A6P3XKS7"/>
<dbReference type="OrthoDB" id="10258955at2759"/>
<comment type="cofactor">
    <cofactor evidence="1">
        <name>Zn(2+)</name>
        <dbReference type="ChEBI" id="CHEBI:29105"/>
    </cofactor>
</comment>
<dbReference type="InterPro" id="IPR011059">
    <property type="entry name" value="Metal-dep_hydrolase_composite"/>
</dbReference>
<proteinExistence type="inferred from homology"/>
<reference evidence="11" key="1">
    <citation type="submission" date="2025-08" db="UniProtKB">
        <authorList>
            <consortium name="RefSeq"/>
        </authorList>
    </citation>
    <scope>IDENTIFICATION</scope>
</reference>
<comment type="similarity">
    <text evidence="2">Belongs to the metallo-dependent hydrolases superfamily. Hydantoinase/dihydropyrimidinase family.</text>
</comment>
<dbReference type="GO" id="GO:0005829">
    <property type="term" value="C:cytosol"/>
    <property type="evidence" value="ECO:0007669"/>
    <property type="project" value="TreeGrafter"/>
</dbReference>
<dbReference type="FunFam" id="3.20.20.140:FF:000076">
    <property type="entry name" value="Dihydropyrimidinase like 2"/>
    <property type="match status" value="2"/>
</dbReference>
<dbReference type="SUPFAM" id="SSF51338">
    <property type="entry name" value="Composite domain of metallo-dependent hydrolases"/>
    <property type="match status" value="2"/>
</dbReference>
<accession>A0A6P3XKS7</accession>
<dbReference type="RefSeq" id="XP_014478568.1">
    <property type="nucleotide sequence ID" value="XM_014623082.1"/>
</dbReference>
<dbReference type="CTD" id="40675"/>
<protein>
    <recommendedName>
        <fullName evidence="6">dihydropyrimidinase</fullName>
        <ecNumber evidence="6">3.5.2.2</ecNumber>
    </recommendedName>
</protein>
<dbReference type="EC" id="3.5.2.2" evidence="6"/>
<gene>
    <name evidence="11" type="primary">LOC106746468</name>
</gene>
<feature type="modified residue" description="N6-carboxylysine" evidence="7">
    <location>
        <position position="167"/>
    </location>
</feature>
<dbReference type="SUPFAM" id="SSF51556">
    <property type="entry name" value="Metallo-dependent hydrolases"/>
    <property type="match status" value="2"/>
</dbReference>
<evidence type="ECO:0000259" key="9">
    <source>
        <dbReference type="Pfam" id="PF01979"/>
    </source>
</evidence>
<evidence type="ECO:0000256" key="7">
    <source>
        <dbReference type="PIRSR" id="PIRSR611778-50"/>
    </source>
</evidence>
<dbReference type="GO" id="GO:0006208">
    <property type="term" value="P:pyrimidine nucleobase catabolic process"/>
    <property type="evidence" value="ECO:0007669"/>
    <property type="project" value="TreeGrafter"/>
</dbReference>
<keyword evidence="10" id="KW-1185">Reference proteome</keyword>
<dbReference type="PANTHER" id="PTHR11647:SF1">
    <property type="entry name" value="COLLAPSIN RESPONSE MEDIATOR PROTEIN"/>
    <property type="match status" value="1"/>
</dbReference>
<name>A0A6P3XKS7_DINQU</name>
<evidence type="ECO:0000256" key="8">
    <source>
        <dbReference type="SAM" id="MobiDB-lite"/>
    </source>
</evidence>
<feature type="domain" description="Amidohydrolase-related" evidence="9">
    <location>
        <begin position="66"/>
        <end position="219"/>
    </location>
</feature>
<keyword evidence="4" id="KW-0378">Hydrolase</keyword>
<evidence type="ECO:0000256" key="5">
    <source>
        <dbReference type="ARBA" id="ARBA00036696"/>
    </source>
</evidence>
<dbReference type="CDD" id="cd01314">
    <property type="entry name" value="D-HYD"/>
    <property type="match status" value="1"/>
</dbReference>
<organism evidence="10 11">
    <name type="scientific">Dinoponera quadriceps</name>
    <name type="common">South American ant</name>
    <dbReference type="NCBI Taxonomy" id="609295"/>
    <lineage>
        <taxon>Eukaryota</taxon>
        <taxon>Metazoa</taxon>
        <taxon>Ecdysozoa</taxon>
        <taxon>Arthropoda</taxon>
        <taxon>Hexapoda</taxon>
        <taxon>Insecta</taxon>
        <taxon>Pterygota</taxon>
        <taxon>Neoptera</taxon>
        <taxon>Endopterygota</taxon>
        <taxon>Hymenoptera</taxon>
        <taxon>Apocrita</taxon>
        <taxon>Aculeata</taxon>
        <taxon>Formicoidea</taxon>
        <taxon>Formicidae</taxon>
        <taxon>Ponerinae</taxon>
        <taxon>Ponerini</taxon>
        <taxon>Dinoponera</taxon>
    </lineage>
</organism>
<feature type="region of interest" description="Disordered" evidence="8">
    <location>
        <begin position="663"/>
        <end position="682"/>
    </location>
</feature>
<dbReference type="GO" id="GO:0004157">
    <property type="term" value="F:dihydropyrimidinase activity"/>
    <property type="evidence" value="ECO:0007669"/>
    <property type="project" value="UniProtKB-EC"/>
</dbReference>
<sequence length="682" mass="74562">MSTPVKKVPIHLQSAQNRLLIKNGKVVNDDGIIDSDVYIEDGIIRQMGRNLIIPGGTRIIDARGKYVMPGGIDPHTHFEFEFMDTKTVDDFYQGTKAAVAGGTTMIIDFVVPRKEESLVEAYERYRQNADQKVCCDYALHVAVTSWSPKVKEDMATLTKTCGVGSFKMFMAYRDMLMLRDPELIESFKACKELGAVAMVHAENGDIIAENAQKLLDAGVTGPEGHEMSRPEEVEAEAVNRACVIANQINCPLYVVHVMSRSAAAEVEAARKRGICVFGETLAAAIGTDGTHSWHKCWRHAAGHLLSPPLRSDPDTPRALLDMLTNPLYITAITSKVASDVVSAKRSEGAVVFGETLASAVGIDGSEQYGKDVERARRFVTNPPLRPDPTTPAYLTEGLAQDNLQVIGSDNCTFSAEQKALGKDDFTKIPNGVNGVEDRMSVLWEKGVHAGIMDPQRFVAVTSANAARIFNLYPRKGVIAVGSDADIVVWDPNRKRTISAETHVQAVDFNIFEGMEVTGVPEYVIVNGRVCVDECELKAVHGFGRYVNTEPFGTFVYDMINEKEKRPRGVARTEAEAKRHAEEDAAIAKAKEAARAAAARANQTNGTHESPKPKLQPISCMPTLPDSAVVTPSTKGPRMEGQRNLQDSTFSISEDVEEARRACIRVNNPPGGRSAGGFWRQEE</sequence>
<comment type="catalytic activity">
    <reaction evidence="5">
        <text>5,6-dihydrouracil + H2O = 3-(carbamoylamino)propanoate + H(+)</text>
        <dbReference type="Rhea" id="RHEA:16121"/>
        <dbReference type="ChEBI" id="CHEBI:11892"/>
        <dbReference type="ChEBI" id="CHEBI:15377"/>
        <dbReference type="ChEBI" id="CHEBI:15378"/>
        <dbReference type="ChEBI" id="CHEBI:15901"/>
        <dbReference type="EC" id="3.5.2.2"/>
    </reaction>
</comment>
<dbReference type="Pfam" id="PF01979">
    <property type="entry name" value="Amidohydro_1"/>
    <property type="match status" value="2"/>
</dbReference>
<dbReference type="InterPro" id="IPR032466">
    <property type="entry name" value="Metal_Hydrolase"/>
</dbReference>
<dbReference type="GO" id="GO:0046872">
    <property type="term" value="F:metal ion binding"/>
    <property type="evidence" value="ECO:0007669"/>
    <property type="project" value="UniProtKB-KW"/>
</dbReference>
<dbReference type="GeneID" id="106746468"/>
<evidence type="ECO:0000313" key="11">
    <source>
        <dbReference type="RefSeq" id="XP_014478568.1"/>
    </source>
</evidence>